<evidence type="ECO:0000259" key="5">
    <source>
        <dbReference type="Pfam" id="PF01212"/>
    </source>
</evidence>
<dbReference type="SUPFAM" id="SSF53383">
    <property type="entry name" value="PLP-dependent transferases"/>
    <property type="match status" value="1"/>
</dbReference>
<comment type="caution">
    <text evidence="6">The sequence shown here is derived from an EMBL/GenBank/DDBJ whole genome shotgun (WGS) entry which is preliminary data.</text>
</comment>
<dbReference type="RefSeq" id="WP_275681433.1">
    <property type="nucleotide sequence ID" value="NZ_JAJLJH010000001.1"/>
</dbReference>
<dbReference type="GO" id="GO:0005829">
    <property type="term" value="C:cytosol"/>
    <property type="evidence" value="ECO:0007669"/>
    <property type="project" value="TreeGrafter"/>
</dbReference>
<dbReference type="GO" id="GO:0008732">
    <property type="term" value="F:L-allo-threonine aldolase activity"/>
    <property type="evidence" value="ECO:0007669"/>
    <property type="project" value="TreeGrafter"/>
</dbReference>
<evidence type="ECO:0000256" key="2">
    <source>
        <dbReference type="ARBA" id="ARBA00006966"/>
    </source>
</evidence>
<proteinExistence type="inferred from homology"/>
<dbReference type="PANTHER" id="PTHR48097:SF9">
    <property type="entry name" value="L-THREONINE ALDOLASE"/>
    <property type="match status" value="1"/>
</dbReference>
<sequence>MALTPEQRQALRKRCPLIVPGFDIPDAAGEFRQLADWCAANDVAHDTYGKGELVEGFERRIADLLGKPAATFMPSGVMAQLAAIRIWTESARLPRFGMHPTSHLAHHEEQAFAALMRLHGVPVGDRLRPMTAADLEAVAQPLACAIVELPIREAGGQLPSWDELEALKAAARARGVVLHMDGARLWESAAFYDKSYAEIAAGFASVYVSLYKGIGAFAGAMLAGDEAFVANARLWRSRMGGTLYHMSPMVAAAAMRFDERIALMPALYRRALSFASALRRHPRLRVNPEVPQANLLHLHFDAPADAVMQARDALAEDAAAWLFDNVRNVDVPGRSVTEIYVGDRLLAVDDARIDALFERLFVMLQPS</sequence>
<evidence type="ECO:0000256" key="1">
    <source>
        <dbReference type="ARBA" id="ARBA00001933"/>
    </source>
</evidence>
<dbReference type="AlphaFoldDB" id="A0A9X2C1W5"/>
<keyword evidence="6" id="KW-0456">Lyase</keyword>
<protein>
    <submittedName>
        <fullName evidence="6">Beta-eliminating lyase-related protein</fullName>
    </submittedName>
</protein>
<dbReference type="InterPro" id="IPR001597">
    <property type="entry name" value="ArAA_b-elim_lyase/Thr_aldolase"/>
</dbReference>
<comment type="similarity">
    <text evidence="2">Belongs to the threonine aldolase family.</text>
</comment>
<comment type="subunit">
    <text evidence="3">Homotetramer.</text>
</comment>
<organism evidence="6 7">
    <name type="scientific">Scleromatobacter humisilvae</name>
    <dbReference type="NCBI Taxonomy" id="2897159"/>
    <lineage>
        <taxon>Bacteria</taxon>
        <taxon>Pseudomonadati</taxon>
        <taxon>Pseudomonadota</taxon>
        <taxon>Betaproteobacteria</taxon>
        <taxon>Burkholderiales</taxon>
        <taxon>Sphaerotilaceae</taxon>
        <taxon>Scleromatobacter</taxon>
    </lineage>
</organism>
<comment type="cofactor">
    <cofactor evidence="1">
        <name>pyridoxal 5'-phosphate</name>
        <dbReference type="ChEBI" id="CHEBI:597326"/>
    </cofactor>
</comment>
<evidence type="ECO:0000313" key="6">
    <source>
        <dbReference type="EMBL" id="MCK9685430.1"/>
    </source>
</evidence>
<dbReference type="PANTHER" id="PTHR48097">
    <property type="entry name" value="L-THREONINE ALDOLASE-RELATED"/>
    <property type="match status" value="1"/>
</dbReference>
<evidence type="ECO:0000313" key="7">
    <source>
        <dbReference type="Proteomes" id="UP001139353"/>
    </source>
</evidence>
<dbReference type="InterPro" id="IPR015422">
    <property type="entry name" value="PyrdxlP-dep_Trfase_small"/>
</dbReference>
<dbReference type="Gene3D" id="3.90.1150.10">
    <property type="entry name" value="Aspartate Aminotransferase, domain 1"/>
    <property type="match status" value="1"/>
</dbReference>
<name>A0A9X2C1W5_9BURK</name>
<dbReference type="InterPro" id="IPR015424">
    <property type="entry name" value="PyrdxlP-dep_Trfase"/>
</dbReference>
<dbReference type="InterPro" id="IPR015421">
    <property type="entry name" value="PyrdxlP-dep_Trfase_major"/>
</dbReference>
<keyword evidence="4" id="KW-0663">Pyridoxal phosphate</keyword>
<dbReference type="Gene3D" id="3.40.640.10">
    <property type="entry name" value="Type I PLP-dependent aspartate aminotransferase-like (Major domain)"/>
    <property type="match status" value="1"/>
</dbReference>
<dbReference type="Proteomes" id="UP001139353">
    <property type="component" value="Unassembled WGS sequence"/>
</dbReference>
<evidence type="ECO:0000256" key="3">
    <source>
        <dbReference type="ARBA" id="ARBA00011881"/>
    </source>
</evidence>
<gene>
    <name evidence="6" type="ORF">LPC04_06885</name>
</gene>
<feature type="domain" description="Aromatic amino acid beta-eliminating lyase/threonine aldolase" evidence="5">
    <location>
        <begin position="39"/>
        <end position="298"/>
    </location>
</feature>
<dbReference type="GO" id="GO:0006567">
    <property type="term" value="P:L-threonine catabolic process"/>
    <property type="evidence" value="ECO:0007669"/>
    <property type="project" value="TreeGrafter"/>
</dbReference>
<evidence type="ECO:0000256" key="4">
    <source>
        <dbReference type="ARBA" id="ARBA00022898"/>
    </source>
</evidence>
<dbReference type="Pfam" id="PF01212">
    <property type="entry name" value="Beta_elim_lyase"/>
    <property type="match status" value="1"/>
</dbReference>
<dbReference type="EMBL" id="JAJLJH010000001">
    <property type="protein sequence ID" value="MCK9685430.1"/>
    <property type="molecule type" value="Genomic_DNA"/>
</dbReference>
<reference evidence="6" key="1">
    <citation type="submission" date="2021-11" db="EMBL/GenBank/DDBJ databases">
        <title>BS-T2-15 a new species belonging to the Comamonadaceae family isolated from the soil of a French oak forest.</title>
        <authorList>
            <person name="Mieszkin S."/>
            <person name="Alain K."/>
        </authorList>
    </citation>
    <scope>NUCLEOTIDE SEQUENCE</scope>
    <source>
        <strain evidence="6">BS-T2-15</strain>
    </source>
</reference>
<dbReference type="GO" id="GO:0006545">
    <property type="term" value="P:glycine biosynthetic process"/>
    <property type="evidence" value="ECO:0007669"/>
    <property type="project" value="TreeGrafter"/>
</dbReference>
<accession>A0A9X2C1W5</accession>
<keyword evidence="7" id="KW-1185">Reference proteome</keyword>